<dbReference type="RefSeq" id="WP_119400214.1">
    <property type="nucleotide sequence ID" value="NZ_QWJJ01000016.1"/>
</dbReference>
<dbReference type="PROSITE" id="PS50043">
    <property type="entry name" value="HTH_LUXR_2"/>
    <property type="match status" value="1"/>
</dbReference>
<feature type="domain" description="HTH luxR-type" evidence="4">
    <location>
        <begin position="114"/>
        <end position="179"/>
    </location>
</feature>
<organism evidence="5 6">
    <name type="scientific">Pseudooceanicola sediminis</name>
    <dbReference type="NCBI Taxonomy" id="2211117"/>
    <lineage>
        <taxon>Bacteria</taxon>
        <taxon>Pseudomonadati</taxon>
        <taxon>Pseudomonadota</taxon>
        <taxon>Alphaproteobacteria</taxon>
        <taxon>Rhodobacterales</taxon>
        <taxon>Paracoccaceae</taxon>
        <taxon>Pseudooceanicola</taxon>
    </lineage>
</organism>
<keyword evidence="6" id="KW-1185">Reference proteome</keyword>
<keyword evidence="2" id="KW-0238">DNA-binding</keyword>
<evidence type="ECO:0000313" key="6">
    <source>
        <dbReference type="Proteomes" id="UP000265848"/>
    </source>
</evidence>
<gene>
    <name evidence="5" type="ORF">DL237_16615</name>
</gene>
<dbReference type="EMBL" id="QWJJ01000016">
    <property type="protein sequence ID" value="RII37509.1"/>
    <property type="molecule type" value="Genomic_DNA"/>
</dbReference>
<dbReference type="Pfam" id="PF00196">
    <property type="entry name" value="GerE"/>
    <property type="match status" value="1"/>
</dbReference>
<dbReference type="CDD" id="cd00130">
    <property type="entry name" value="PAS"/>
    <property type="match status" value="1"/>
</dbReference>
<dbReference type="InterPro" id="IPR000792">
    <property type="entry name" value="Tscrpt_reg_LuxR_C"/>
</dbReference>
<evidence type="ECO:0000256" key="2">
    <source>
        <dbReference type="ARBA" id="ARBA00023125"/>
    </source>
</evidence>
<evidence type="ECO:0000256" key="1">
    <source>
        <dbReference type="ARBA" id="ARBA00023015"/>
    </source>
</evidence>
<evidence type="ECO:0000313" key="5">
    <source>
        <dbReference type="EMBL" id="RII37509.1"/>
    </source>
</evidence>
<dbReference type="InterPro" id="IPR016032">
    <property type="entry name" value="Sig_transdc_resp-reg_C-effctor"/>
</dbReference>
<comment type="caution">
    <text evidence="5">The sequence shown here is derived from an EMBL/GenBank/DDBJ whole genome shotgun (WGS) entry which is preliminary data.</text>
</comment>
<dbReference type="AlphaFoldDB" id="A0A399IZ12"/>
<dbReference type="InterPro" id="IPR035965">
    <property type="entry name" value="PAS-like_dom_sf"/>
</dbReference>
<dbReference type="Gene3D" id="3.30.450.20">
    <property type="entry name" value="PAS domain"/>
    <property type="match status" value="1"/>
</dbReference>
<keyword evidence="1" id="KW-0805">Transcription regulation</keyword>
<dbReference type="SMART" id="SM00421">
    <property type="entry name" value="HTH_LUXR"/>
    <property type="match status" value="1"/>
</dbReference>
<dbReference type="Gene3D" id="1.10.10.10">
    <property type="entry name" value="Winged helix-like DNA-binding domain superfamily/Winged helix DNA-binding domain"/>
    <property type="match status" value="1"/>
</dbReference>
<dbReference type="InterPro" id="IPR036388">
    <property type="entry name" value="WH-like_DNA-bd_sf"/>
</dbReference>
<evidence type="ECO:0000259" key="4">
    <source>
        <dbReference type="PROSITE" id="PS50043"/>
    </source>
</evidence>
<accession>A0A399IZ12</accession>
<dbReference type="SUPFAM" id="SSF46894">
    <property type="entry name" value="C-terminal effector domain of the bipartite response regulators"/>
    <property type="match status" value="1"/>
</dbReference>
<dbReference type="PROSITE" id="PS00622">
    <property type="entry name" value="HTH_LUXR_1"/>
    <property type="match status" value="1"/>
</dbReference>
<protein>
    <submittedName>
        <fullName evidence="5">PAS domain-containing protein</fullName>
    </submittedName>
</protein>
<sequence length="180" mass="20073">MDSMEQIAWDQAPVGLVLSEQRVIRACNMPFAAMMGRERTALIGQSFRVLYASDQEFDTVRDVGMTALHDHGVYSDERMMHRAGGGTFWVRFRARTLTPEAPLDRVVMSYAPLARAETSRLTPRERDVVAGLARGLTSKEIARGLGLSPRSIEDVRARLLRKHAVRNAAELIRRLAGPGL</sequence>
<dbReference type="CDD" id="cd06170">
    <property type="entry name" value="LuxR_C_like"/>
    <property type="match status" value="1"/>
</dbReference>
<dbReference type="SUPFAM" id="SSF55785">
    <property type="entry name" value="PYP-like sensor domain (PAS domain)"/>
    <property type="match status" value="1"/>
</dbReference>
<dbReference type="PANTHER" id="PTHR44688">
    <property type="entry name" value="DNA-BINDING TRANSCRIPTIONAL ACTIVATOR DEVR_DOSR"/>
    <property type="match status" value="1"/>
</dbReference>
<dbReference type="GO" id="GO:0003677">
    <property type="term" value="F:DNA binding"/>
    <property type="evidence" value="ECO:0007669"/>
    <property type="project" value="UniProtKB-KW"/>
</dbReference>
<dbReference type="Proteomes" id="UP000265848">
    <property type="component" value="Unassembled WGS sequence"/>
</dbReference>
<dbReference type="NCBIfam" id="TIGR00229">
    <property type="entry name" value="sensory_box"/>
    <property type="match status" value="1"/>
</dbReference>
<dbReference type="PRINTS" id="PR00038">
    <property type="entry name" value="HTHLUXR"/>
</dbReference>
<reference evidence="5 6" key="1">
    <citation type="submission" date="2018-08" db="EMBL/GenBank/DDBJ databases">
        <title>Pseudooceanicola sediminis CY03 in the family Rhodobacteracea.</title>
        <authorList>
            <person name="Zhang Y.-J."/>
        </authorList>
    </citation>
    <scope>NUCLEOTIDE SEQUENCE [LARGE SCALE GENOMIC DNA]</scope>
    <source>
        <strain evidence="5 6">CY03</strain>
    </source>
</reference>
<dbReference type="Pfam" id="PF13426">
    <property type="entry name" value="PAS_9"/>
    <property type="match status" value="1"/>
</dbReference>
<proteinExistence type="predicted"/>
<dbReference type="GO" id="GO:0006355">
    <property type="term" value="P:regulation of DNA-templated transcription"/>
    <property type="evidence" value="ECO:0007669"/>
    <property type="project" value="InterPro"/>
</dbReference>
<keyword evidence="3" id="KW-0804">Transcription</keyword>
<evidence type="ECO:0000256" key="3">
    <source>
        <dbReference type="ARBA" id="ARBA00023163"/>
    </source>
</evidence>
<dbReference type="OrthoDB" id="9782655at2"/>
<name>A0A399IZ12_9RHOB</name>
<dbReference type="PANTHER" id="PTHR44688:SF16">
    <property type="entry name" value="DNA-BINDING TRANSCRIPTIONAL ACTIVATOR DEVR_DOSR"/>
    <property type="match status" value="1"/>
</dbReference>
<dbReference type="InterPro" id="IPR000014">
    <property type="entry name" value="PAS"/>
</dbReference>